<dbReference type="SMART" id="SM00156">
    <property type="entry name" value="PP2Ac"/>
    <property type="match status" value="1"/>
</dbReference>
<organism evidence="2">
    <name type="scientific">Ignisphaera aggregans</name>
    <dbReference type="NCBI Taxonomy" id="334771"/>
    <lineage>
        <taxon>Archaea</taxon>
        <taxon>Thermoproteota</taxon>
        <taxon>Thermoprotei</taxon>
        <taxon>Desulfurococcales</taxon>
        <taxon>Desulfurococcaceae</taxon>
        <taxon>Ignisphaera</taxon>
    </lineage>
</organism>
<dbReference type="GO" id="GO:0016787">
    <property type="term" value="F:hydrolase activity"/>
    <property type="evidence" value="ECO:0007669"/>
    <property type="project" value="InterPro"/>
</dbReference>
<feature type="domain" description="Serine/threonine specific protein phosphatases" evidence="1">
    <location>
        <begin position="26"/>
        <end position="301"/>
    </location>
</feature>
<dbReference type="PANTHER" id="PTHR11668:SF496">
    <property type="entry name" value="SERINE_THREONINE-PROTEIN PHOSPHATASE"/>
    <property type="match status" value="1"/>
</dbReference>
<dbReference type="Pfam" id="PF00149">
    <property type="entry name" value="Metallophos"/>
    <property type="match status" value="1"/>
</dbReference>
<dbReference type="SUPFAM" id="SSF56300">
    <property type="entry name" value="Metallo-dependent phosphatases"/>
    <property type="match status" value="1"/>
</dbReference>
<dbReference type="AlphaFoldDB" id="A0A7C5Z5H1"/>
<protein>
    <submittedName>
        <fullName evidence="2">Serine/threonine protein phosphatase</fullName>
    </submittedName>
</protein>
<sequence>MRNLEELLYIAKNSIKDIYKLRSIFNEVKHILEFEFNIHGKKNSIREYISKPIVFFGDIHGDVYTLIDLMAKLNVIEHLNNNALKLVFLGDYIDRGPNQLLTLTLLFIMKLEWRDNIVLLRGNHEPVKGLEPYPHDFPQELIENLGIHNGQELYYEILDIFEFLPLILYIPKEILAFHGGPPLTRLNRYSNIDDILKIESKEDFEDILWSDPSEDIEYLSYNVYRGAGKLWGWRISKDIVEKLDIKIMVRGHEPCNGFKINHKGLVVTIFSMKGYYGNSFAAALKVPKDYNWVSNIESHVLLV</sequence>
<dbReference type="InterPro" id="IPR006186">
    <property type="entry name" value="Ser/Thr-sp_prot-phosphatase"/>
</dbReference>
<proteinExistence type="predicted"/>
<evidence type="ECO:0000313" key="2">
    <source>
        <dbReference type="EMBL" id="HHR96356.1"/>
    </source>
</evidence>
<evidence type="ECO:0000259" key="1">
    <source>
        <dbReference type="SMART" id="SM00156"/>
    </source>
</evidence>
<gene>
    <name evidence="2" type="ORF">ENL47_06000</name>
</gene>
<dbReference type="InterPro" id="IPR004843">
    <property type="entry name" value="Calcineurin-like_PHP"/>
</dbReference>
<dbReference type="Gene3D" id="3.60.21.10">
    <property type="match status" value="1"/>
</dbReference>
<reference evidence="2" key="1">
    <citation type="journal article" date="2020" name="mSystems">
        <title>Genome- and Community-Level Interaction Insights into Carbon Utilization and Element Cycling Functions of Hydrothermarchaeota in Hydrothermal Sediment.</title>
        <authorList>
            <person name="Zhou Z."/>
            <person name="Liu Y."/>
            <person name="Xu W."/>
            <person name="Pan J."/>
            <person name="Luo Z.H."/>
            <person name="Li M."/>
        </authorList>
    </citation>
    <scope>NUCLEOTIDE SEQUENCE [LARGE SCALE GENOMIC DNA]</scope>
    <source>
        <strain evidence="2">SpSt-1</strain>
    </source>
</reference>
<dbReference type="EMBL" id="DRUB01000114">
    <property type="protein sequence ID" value="HHR96356.1"/>
    <property type="molecule type" value="Genomic_DNA"/>
</dbReference>
<name>A0A7C5Z5H1_9CREN</name>
<dbReference type="InterPro" id="IPR050341">
    <property type="entry name" value="PP1_catalytic_subunit"/>
</dbReference>
<dbReference type="PANTHER" id="PTHR11668">
    <property type="entry name" value="SERINE/THREONINE PROTEIN PHOSPHATASE"/>
    <property type="match status" value="1"/>
</dbReference>
<comment type="caution">
    <text evidence="2">The sequence shown here is derived from an EMBL/GenBank/DDBJ whole genome shotgun (WGS) entry which is preliminary data.</text>
</comment>
<accession>A0A7C5Z5H1</accession>
<dbReference type="InterPro" id="IPR029052">
    <property type="entry name" value="Metallo-depent_PP-like"/>
</dbReference>
<dbReference type="PRINTS" id="PR00114">
    <property type="entry name" value="STPHPHTASE"/>
</dbReference>
<dbReference type="CDD" id="cd00144">
    <property type="entry name" value="MPP_PPP_family"/>
    <property type="match status" value="1"/>
</dbReference>